<gene>
    <name evidence="1" type="ORF">G3T37_04285</name>
</gene>
<dbReference type="RefSeq" id="WP_163472206.1">
    <property type="nucleotide sequence ID" value="NZ_JAAGWZ010000001.1"/>
</dbReference>
<evidence type="ECO:0000313" key="1">
    <source>
        <dbReference type="EMBL" id="NEM90568.1"/>
    </source>
</evidence>
<proteinExistence type="predicted"/>
<organism evidence="1 2">
    <name type="scientific">Galbitalea soli</name>
    <dbReference type="NCBI Taxonomy" id="1268042"/>
    <lineage>
        <taxon>Bacteria</taxon>
        <taxon>Bacillati</taxon>
        <taxon>Actinomycetota</taxon>
        <taxon>Actinomycetes</taxon>
        <taxon>Micrococcales</taxon>
        <taxon>Microbacteriaceae</taxon>
        <taxon>Galbitalea</taxon>
    </lineage>
</organism>
<keyword evidence="2" id="KW-1185">Reference proteome</keyword>
<name>A0A7C9PM91_9MICO</name>
<protein>
    <submittedName>
        <fullName evidence="1">Uncharacterized protein</fullName>
    </submittedName>
</protein>
<comment type="caution">
    <text evidence="1">The sequence shown here is derived from an EMBL/GenBank/DDBJ whole genome shotgun (WGS) entry which is preliminary data.</text>
</comment>
<dbReference type="EMBL" id="JAAGWZ010000001">
    <property type="protein sequence ID" value="NEM90568.1"/>
    <property type="molecule type" value="Genomic_DNA"/>
</dbReference>
<evidence type="ECO:0000313" key="2">
    <source>
        <dbReference type="Proteomes" id="UP000479756"/>
    </source>
</evidence>
<dbReference type="AlphaFoldDB" id="A0A7C9PM91"/>
<dbReference type="Proteomes" id="UP000479756">
    <property type="component" value="Unassembled WGS sequence"/>
</dbReference>
<reference evidence="1 2" key="1">
    <citation type="journal article" date="2014" name="Int. J. Syst. Evol. Microbiol.">
        <title>Description of Galbitalea soli gen. nov., sp. nov., and Frondihabitans sucicola sp. nov.</title>
        <authorList>
            <person name="Kim S.J."/>
            <person name="Lim J.M."/>
            <person name="Ahn J.H."/>
            <person name="Weon H.Y."/>
            <person name="Hamada M."/>
            <person name="Suzuki K."/>
            <person name="Ahn T.Y."/>
            <person name="Kwon S.W."/>
        </authorList>
    </citation>
    <scope>NUCLEOTIDE SEQUENCE [LARGE SCALE GENOMIC DNA]</scope>
    <source>
        <strain evidence="1 2">NBRC 108727</strain>
    </source>
</reference>
<accession>A0A7C9PM91</accession>
<sequence length="200" mass="21226">MLPFPPAPHRRVRTSGTSARRVGAVVGCAALLVALSACDAPPRPLHLSSPTPQTTAQRNEALLEEATRVIKAESLAEDRIFAGVDNLDALRPLATPSWFGAVSKELRQFRSAGLITRGVARASAFTLVTMSTRRTGETELRVGYCSDVSDTALLRRDGHPIPRASGSPRASLVTIVVMTVGSPSSTLVDFTSGLEGVNYC</sequence>